<proteinExistence type="predicted"/>
<organism evidence="1 2">
    <name type="scientific">SAR324 cluster bacterium</name>
    <dbReference type="NCBI Taxonomy" id="2024889"/>
    <lineage>
        <taxon>Bacteria</taxon>
        <taxon>Deltaproteobacteria</taxon>
        <taxon>SAR324 cluster</taxon>
    </lineage>
</organism>
<dbReference type="Proteomes" id="UP000524246">
    <property type="component" value="Unassembled WGS sequence"/>
</dbReference>
<dbReference type="EMBL" id="JAAZON010000615">
    <property type="protein sequence ID" value="NMC64173.1"/>
    <property type="molecule type" value="Genomic_DNA"/>
</dbReference>
<sequence length="198" mass="23016">MSHDEALKYFKSNSGYARMKDLKQMGIHPRVLKDFISKKMVQKIKPGIYRLIDVNASEYQHFVDLCIAIPKGVICIYSALNYYGLSEYKPERIMLAVPQGCRLPKIENTDFQGFFFSPQMYFGDIEEIELDGGIFRIYSREKALVDAFRFKSRFGLERAQSALIRYTKSPHRHLGRLLVLARQCKVLQAMLPFLDEVM</sequence>
<evidence type="ECO:0000313" key="1">
    <source>
        <dbReference type="EMBL" id="NMC64173.1"/>
    </source>
</evidence>
<gene>
    <name evidence="1" type="ORF">GYA55_13495</name>
</gene>
<comment type="caution">
    <text evidence="1">The sequence shown here is derived from an EMBL/GenBank/DDBJ whole genome shotgun (WGS) entry which is preliminary data.</text>
</comment>
<protein>
    <recommendedName>
        <fullName evidence="3">Transcriptional regulator</fullName>
    </recommendedName>
</protein>
<evidence type="ECO:0008006" key="3">
    <source>
        <dbReference type="Google" id="ProtNLM"/>
    </source>
</evidence>
<name>A0A7X9FUL8_9DELT</name>
<accession>A0A7X9FUL8</accession>
<reference evidence="1 2" key="1">
    <citation type="journal article" date="2020" name="Biotechnol. Biofuels">
        <title>New insights from the biogas microbiome by comprehensive genome-resolved metagenomics of nearly 1600 species originating from multiple anaerobic digesters.</title>
        <authorList>
            <person name="Campanaro S."/>
            <person name="Treu L."/>
            <person name="Rodriguez-R L.M."/>
            <person name="Kovalovszki A."/>
            <person name="Ziels R.M."/>
            <person name="Maus I."/>
            <person name="Zhu X."/>
            <person name="Kougias P.G."/>
            <person name="Basile A."/>
            <person name="Luo G."/>
            <person name="Schluter A."/>
            <person name="Konstantinidis K.T."/>
            <person name="Angelidaki I."/>
        </authorList>
    </citation>
    <scope>NUCLEOTIDE SEQUENCE [LARGE SCALE GENOMIC DNA]</scope>
    <source>
        <strain evidence="1">AS27yjCOA_65</strain>
    </source>
</reference>
<evidence type="ECO:0000313" key="2">
    <source>
        <dbReference type="Proteomes" id="UP000524246"/>
    </source>
</evidence>
<dbReference type="AlphaFoldDB" id="A0A7X9FUL8"/>